<protein>
    <recommendedName>
        <fullName evidence="2">Cysteine-rich DPF motif domain-containing protein 1</fullName>
    </recommendedName>
</protein>
<organism evidence="5">
    <name type="scientific">Melanaphis sacchari</name>
    <dbReference type="NCBI Taxonomy" id="742174"/>
    <lineage>
        <taxon>Eukaryota</taxon>
        <taxon>Metazoa</taxon>
        <taxon>Ecdysozoa</taxon>
        <taxon>Arthropoda</taxon>
        <taxon>Hexapoda</taxon>
        <taxon>Insecta</taxon>
        <taxon>Pterygota</taxon>
        <taxon>Neoptera</taxon>
        <taxon>Paraneoptera</taxon>
        <taxon>Hemiptera</taxon>
        <taxon>Sternorrhyncha</taxon>
        <taxon>Aphidomorpha</taxon>
        <taxon>Aphidoidea</taxon>
        <taxon>Aphididae</taxon>
        <taxon>Aphidini</taxon>
        <taxon>Melanaphis</taxon>
    </lineage>
</organism>
<proteinExistence type="inferred from homology"/>
<dbReference type="PRINTS" id="PR01995">
    <property type="entry name" value="UPF0595"/>
</dbReference>
<dbReference type="PANTHER" id="PTHR31849">
    <property type="entry name" value="CYSTEINE-RICH PDF MOTIF DOMAIN-CONTAINING PROTEIN 1"/>
    <property type="match status" value="1"/>
</dbReference>
<dbReference type="OrthoDB" id="191995at2759"/>
<evidence type="ECO:0000259" key="4">
    <source>
        <dbReference type="Pfam" id="PF10170"/>
    </source>
</evidence>
<evidence type="ECO:0000313" key="5">
    <source>
        <dbReference type="EMBL" id="MBW17423.1"/>
    </source>
</evidence>
<gene>
    <name evidence="5" type="primary">CV040</name>
</gene>
<feature type="region of interest" description="Disordered" evidence="3">
    <location>
        <begin position="1"/>
        <end position="40"/>
    </location>
</feature>
<evidence type="ECO:0000256" key="3">
    <source>
        <dbReference type="SAM" id="MobiDB-lite"/>
    </source>
</evidence>
<sequence length="157" mass="18088">MSVKQEHPLNVSLETKLNIKRSKSDEDSDETETPDNKAEETKIVNTETEAVVEERPIFICKNCNLTERYDCFNDHVSFNRNVGTKVDYYLARDPFSPRSKRQFLILGSVCSMCDKDVCIKPECSIFYSKFFCSTCARKYISNFPTCVQKKIKAAKII</sequence>
<evidence type="ECO:0000256" key="2">
    <source>
        <dbReference type="ARBA" id="ARBA00014801"/>
    </source>
</evidence>
<dbReference type="PANTHER" id="PTHR31849:SF1">
    <property type="entry name" value="CYSTEINE-RICH DPF MOTIF DOMAIN-CONTAINING PROTEIN 1"/>
    <property type="match status" value="1"/>
</dbReference>
<dbReference type="EMBL" id="GFXV01005618">
    <property type="protein sequence ID" value="MBW17423.1"/>
    <property type="molecule type" value="Transcribed_RNA"/>
</dbReference>
<dbReference type="AlphaFoldDB" id="A0A2H8TT65"/>
<feature type="domain" description="Cysteine-rich DPF motif" evidence="4">
    <location>
        <begin position="58"/>
        <end position="152"/>
    </location>
</feature>
<evidence type="ECO:0000256" key="1">
    <source>
        <dbReference type="ARBA" id="ARBA00007917"/>
    </source>
</evidence>
<dbReference type="InterPro" id="IPR018785">
    <property type="entry name" value="CDPF1_dom"/>
</dbReference>
<name>A0A2H8TT65_9HEMI</name>
<accession>A0A2H8TT65</accession>
<reference evidence="5" key="1">
    <citation type="submission" date="2017-10" db="EMBL/GenBank/DDBJ databases">
        <title>Transcriptome Assembly of Sugarcane Aphid Adults.</title>
        <authorList>
            <person name="Scully E.D."/>
            <person name="Palmer N.A."/>
            <person name="Geib S.M."/>
            <person name="Sarath G."/>
            <person name="Sattler S.E."/>
        </authorList>
    </citation>
    <scope>NUCLEOTIDE SEQUENCE</scope>
    <source>
        <tissue evidence="5">Whole body</tissue>
    </source>
</reference>
<comment type="similarity">
    <text evidence="1">Belongs to the CDPF1 family.</text>
</comment>
<dbReference type="InterPro" id="IPR042426">
    <property type="entry name" value="CDPF1"/>
</dbReference>
<dbReference type="Pfam" id="PF10170">
    <property type="entry name" value="C6_DPF"/>
    <property type="match status" value="1"/>
</dbReference>